<evidence type="ECO:0000313" key="2">
    <source>
        <dbReference type="EMBL" id="VYS52390.1"/>
    </source>
</evidence>
<proteinExistence type="predicted"/>
<dbReference type="AlphaFoldDB" id="A0A654EUG3"/>
<accession>A0A654EUG3</accession>
<organism evidence="2 3">
    <name type="scientific">Arabidopsis thaliana</name>
    <name type="common">Mouse-ear cress</name>
    <dbReference type="NCBI Taxonomy" id="3702"/>
    <lineage>
        <taxon>Eukaryota</taxon>
        <taxon>Viridiplantae</taxon>
        <taxon>Streptophyta</taxon>
        <taxon>Embryophyta</taxon>
        <taxon>Tracheophyta</taxon>
        <taxon>Spermatophyta</taxon>
        <taxon>Magnoliopsida</taxon>
        <taxon>eudicotyledons</taxon>
        <taxon>Gunneridae</taxon>
        <taxon>Pentapetalae</taxon>
        <taxon>rosids</taxon>
        <taxon>malvids</taxon>
        <taxon>Brassicales</taxon>
        <taxon>Brassicaceae</taxon>
        <taxon>Camelineae</taxon>
        <taxon>Arabidopsis</taxon>
    </lineage>
</organism>
<sequence>MLKAGCSLLLARSQLPLPSPKKKFGEVSWYDFHAGAALFLKLL</sequence>
<protein>
    <submittedName>
        <fullName evidence="2">Uncharacterized protein</fullName>
    </submittedName>
</protein>
<dbReference type="ExpressionAtlas" id="A0A654EUG3">
    <property type="expression patterns" value="baseline and differential"/>
</dbReference>
<dbReference type="GeneID" id="28718269"/>
<reference evidence="2 3" key="1">
    <citation type="submission" date="2019-11" db="EMBL/GenBank/DDBJ databases">
        <authorList>
            <person name="Jiao W.-B."/>
            <person name="Schneeberger K."/>
        </authorList>
    </citation>
    <scope>NUCLEOTIDE SEQUENCE [LARGE SCALE GENOMIC DNA]</scope>
    <source>
        <strain evidence="3">cv. An-1</strain>
    </source>
</reference>
<dbReference type="KEGG" id="ath:AT2G14692"/>
<dbReference type="EMBL" id="CACRSJ010000105">
    <property type="protein sequence ID" value="VYS52390.1"/>
    <property type="molecule type" value="Genomic_DNA"/>
</dbReference>
<dbReference type="Araport" id="AT2G14692"/>
<dbReference type="RefSeq" id="NP_001318224.1">
    <property type="nucleotide sequence ID" value="NM_001335435.1"/>
</dbReference>
<gene>
    <name evidence="1" type="ordered locus">At2g14692</name>
    <name evidence="2" type="ORF">AN1_LOCUS7852</name>
</gene>
<dbReference type="SMR" id="A0A654EUG3"/>
<dbReference type="Proteomes" id="UP000426265">
    <property type="component" value="Unassembled WGS sequence"/>
</dbReference>
<evidence type="ECO:0000313" key="3">
    <source>
        <dbReference type="Proteomes" id="UP000426265"/>
    </source>
</evidence>
<name>A0A654EUG3_ARATH</name>
<evidence type="ECO:0000313" key="1">
    <source>
        <dbReference type="Araport" id="AT2G14692"/>
    </source>
</evidence>